<comment type="caution">
    <text evidence="10">The sequence shown here is derived from an EMBL/GenBank/DDBJ whole genome shotgun (WGS) entry which is preliminary data.</text>
</comment>
<keyword evidence="7" id="KW-0239">DNA-directed DNA polymerase</keyword>
<evidence type="ECO:0000256" key="1">
    <source>
        <dbReference type="ARBA" id="ARBA00004496"/>
    </source>
</evidence>
<dbReference type="InterPro" id="IPR016195">
    <property type="entry name" value="Pol/histidinol_Pase-like"/>
</dbReference>
<dbReference type="InterPro" id="IPR040982">
    <property type="entry name" value="DNA_pol3_finger"/>
</dbReference>
<keyword evidence="5" id="KW-0548">Nucleotidyltransferase</keyword>
<dbReference type="CDD" id="cd04485">
    <property type="entry name" value="DnaE_OBF"/>
    <property type="match status" value="1"/>
</dbReference>
<dbReference type="GO" id="GO:0003887">
    <property type="term" value="F:DNA-directed DNA polymerase activity"/>
    <property type="evidence" value="ECO:0007669"/>
    <property type="project" value="UniProtKB-KW"/>
</dbReference>
<dbReference type="Pfam" id="PF02811">
    <property type="entry name" value="PHP"/>
    <property type="match status" value="1"/>
</dbReference>
<dbReference type="Gene3D" id="1.10.10.1600">
    <property type="entry name" value="Bacterial DNA polymerase III alpha subunit, thumb domain"/>
    <property type="match status" value="1"/>
</dbReference>
<evidence type="ECO:0000313" key="10">
    <source>
        <dbReference type="EMBL" id="PIZ50126.1"/>
    </source>
</evidence>
<feature type="domain" description="Polymerase/histidinol phosphatase N-terminal" evidence="9">
    <location>
        <begin position="1"/>
        <end position="65"/>
    </location>
</feature>
<keyword evidence="4" id="KW-0808">Transferase</keyword>
<dbReference type="PANTHER" id="PTHR32294">
    <property type="entry name" value="DNA POLYMERASE III SUBUNIT ALPHA"/>
    <property type="match status" value="1"/>
</dbReference>
<dbReference type="InterPro" id="IPR004805">
    <property type="entry name" value="DnaE2/DnaE/PolC"/>
</dbReference>
<dbReference type="InterPro" id="IPR011708">
    <property type="entry name" value="DNA_pol3_alpha_NTPase_dom"/>
</dbReference>
<gene>
    <name evidence="10" type="ORF">COY29_00410</name>
</gene>
<dbReference type="InterPro" id="IPR012340">
    <property type="entry name" value="NA-bd_OB-fold"/>
</dbReference>
<dbReference type="Gene3D" id="1.10.150.870">
    <property type="match status" value="1"/>
</dbReference>
<organism evidence="10 11">
    <name type="scientific">Candidatus Woesebacteria bacterium CG_4_10_14_0_2_um_filter_39_14</name>
    <dbReference type="NCBI Taxonomy" id="1975054"/>
    <lineage>
        <taxon>Bacteria</taxon>
        <taxon>Candidatus Woeseibacteriota</taxon>
    </lineage>
</organism>
<dbReference type="SMART" id="SM00481">
    <property type="entry name" value="POLIIIAc"/>
    <property type="match status" value="1"/>
</dbReference>
<dbReference type="InterPro" id="IPR003141">
    <property type="entry name" value="Pol/His_phosphatase_N"/>
</dbReference>
<evidence type="ECO:0000256" key="8">
    <source>
        <dbReference type="ARBA" id="ARBA00049244"/>
    </source>
</evidence>
<dbReference type="Pfam" id="PF01336">
    <property type="entry name" value="tRNA_anti-codon"/>
    <property type="match status" value="1"/>
</dbReference>
<feature type="non-terminal residue" evidence="10">
    <location>
        <position position="1"/>
    </location>
</feature>
<comment type="subcellular location">
    <subcellularLocation>
        <location evidence="1">Cytoplasm</location>
    </subcellularLocation>
</comment>
<reference evidence="11" key="1">
    <citation type="submission" date="2017-09" db="EMBL/GenBank/DDBJ databases">
        <title>Depth-based differentiation of microbial function through sediment-hosted aquifers and enrichment of novel symbionts in the deep terrestrial subsurface.</title>
        <authorList>
            <person name="Probst A.J."/>
            <person name="Ladd B."/>
            <person name="Jarett J.K."/>
            <person name="Geller-Mcgrath D.E."/>
            <person name="Sieber C.M.K."/>
            <person name="Emerson J.B."/>
            <person name="Anantharaman K."/>
            <person name="Thomas B.C."/>
            <person name="Malmstrom R."/>
            <person name="Stieglmeier M."/>
            <person name="Klingl A."/>
            <person name="Woyke T."/>
            <person name="Ryan C.M."/>
            <person name="Banfield J.F."/>
        </authorList>
    </citation>
    <scope>NUCLEOTIDE SEQUENCE [LARGE SCALE GENOMIC DNA]</scope>
</reference>
<evidence type="ECO:0000256" key="3">
    <source>
        <dbReference type="ARBA" id="ARBA00019114"/>
    </source>
</evidence>
<accession>A0A2M7TP38</accession>
<dbReference type="Gene3D" id="2.40.50.140">
    <property type="entry name" value="Nucleic acid-binding proteins"/>
    <property type="match status" value="1"/>
</dbReference>
<dbReference type="AlphaFoldDB" id="A0A2M7TP38"/>
<evidence type="ECO:0000256" key="2">
    <source>
        <dbReference type="ARBA" id="ARBA00012417"/>
    </source>
</evidence>
<dbReference type="Pfam" id="PF07733">
    <property type="entry name" value="DNA_pol3_alpha"/>
    <property type="match status" value="1"/>
</dbReference>
<evidence type="ECO:0000259" key="9">
    <source>
        <dbReference type="SMART" id="SM00481"/>
    </source>
</evidence>
<dbReference type="GO" id="GO:0008408">
    <property type="term" value="F:3'-5' exonuclease activity"/>
    <property type="evidence" value="ECO:0007669"/>
    <property type="project" value="InterPro"/>
</dbReference>
<dbReference type="EC" id="2.7.7.7" evidence="2"/>
<dbReference type="PANTHER" id="PTHR32294:SF0">
    <property type="entry name" value="DNA POLYMERASE III SUBUNIT ALPHA"/>
    <property type="match status" value="1"/>
</dbReference>
<dbReference type="InterPro" id="IPR004013">
    <property type="entry name" value="PHP_dom"/>
</dbReference>
<dbReference type="InterPro" id="IPR004365">
    <property type="entry name" value="NA-bd_OB_tRNA"/>
</dbReference>
<dbReference type="Pfam" id="PF17657">
    <property type="entry name" value="DNA_pol3_finger"/>
    <property type="match status" value="1"/>
</dbReference>
<name>A0A2M7TP38_9BACT</name>
<dbReference type="EMBL" id="PFNO01000014">
    <property type="protein sequence ID" value="PIZ50126.1"/>
    <property type="molecule type" value="Genomic_DNA"/>
</dbReference>
<protein>
    <recommendedName>
        <fullName evidence="3">DNA polymerase III subunit alpha</fullName>
        <ecNumber evidence="2">2.7.7.7</ecNumber>
    </recommendedName>
</protein>
<dbReference type="GO" id="GO:0003676">
    <property type="term" value="F:nucleic acid binding"/>
    <property type="evidence" value="ECO:0007669"/>
    <property type="project" value="InterPro"/>
</dbReference>
<evidence type="ECO:0000256" key="5">
    <source>
        <dbReference type="ARBA" id="ARBA00022695"/>
    </source>
</evidence>
<dbReference type="GO" id="GO:0005737">
    <property type="term" value="C:cytoplasm"/>
    <property type="evidence" value="ECO:0007669"/>
    <property type="project" value="UniProtKB-SubCell"/>
</dbReference>
<evidence type="ECO:0000256" key="4">
    <source>
        <dbReference type="ARBA" id="ARBA00022679"/>
    </source>
</evidence>
<sequence>HVHTEYSLLDGLPNVSSLISFVKENGMDALAITDHGTMYGVVDFFKEAKKQAVKPIIGIEAYMTDGKMSDKDRKNYHLILLAKDNEGYKNLMKLTSLAHLYGYYYKPRFDRETLSGHSQGLICTSACPLGEIGQALIQDDYKLAKNTAKWFLDIFGKDYYLEIQRHNFDKWVTEADIPEIKRSLITISDNSKKVERGVIRLSRDLGVPLVATNDVHYVNKDDAKAQDALVCIATGKTISDVGRMRYIDTPDFYIKTPNEMNLLFKDLPDSLENTVKIADKCDVEISLGKWFFPKFDLPSGKTSNNHLRELAKDKLKEKIPNYSKEVSLRLEHELATICQKGYAPYFLIVMDMVNWANEKGIITNTRGSAAGSLVSYVLGITTVNPLTYYLPFERFLNPHRPSPPDIDLDVADDRREEIINYISEKYGKESVAQICTFGRMLARGSVRDIARVLGYPYAVGDRISKLIPIGSQGFPMTIEKALNETPDLRNYYDSDSDAKLIIDLAKQVEGNVRHISVHAAGVVVAPGNLTDLTPVQKEPSGEKIITQYEMHACEDVGLIKFDILGIRNLSILGSSVDIVEKLTGKRVDIRCIPLDDKKTFEMLAQGETMGVFQLGGSGMTKYLKELKPTRVEDLMVMVALYRPGPISQIPEYIKRKHNPKFVKYLDPRMKKFLGASFGLIVYQDDLLFCALDLAGYTWEEADKFRKAVGKKIPEEMAAQKQKFVEGIIKKGQTENFAENLWELFEPFQSYGFNKAHAASYGIIAYQTAYMKANYPVEYMTALFSAEEGDTDKISQAVGECRRMKIKVLPPDINESDFGFTIVDDKESLAKRAIRFGLGAIKNVGQAAIEAIISARKDGIFTSFPDFLTRVDARRVNKKVLESLIKVGTLSIFGNRATLLSRMEEIRSKVAKPKGLKGQQGLFGVEKNSQKIVKEMSFFESEISEFSDEEIEQFERQLLGFSLSGKPVSGIIGSLDLRVTHKINEISPENDHGESVKVAGVVRDARVIVTKNGSEMAFVKIEDPTGTIELVIFPKIYKASKHIWIDNKPVLVSAKVDSRNDTPTLIVEAIETKDSNDNKDNEVFIKISKSTSPDQLKKLRFVLTQYPGSQAVILKFDNKDLTLPFKVAWSETLAKKIAATLEESGHYV</sequence>
<dbReference type="NCBIfam" id="TIGR00594">
    <property type="entry name" value="polc"/>
    <property type="match status" value="1"/>
</dbReference>
<dbReference type="Pfam" id="PF14579">
    <property type="entry name" value="HHH_6"/>
    <property type="match status" value="1"/>
</dbReference>
<dbReference type="CDD" id="cd12113">
    <property type="entry name" value="PHP_PolIIIA_DnaE3"/>
    <property type="match status" value="1"/>
</dbReference>
<keyword evidence="6" id="KW-0235">DNA replication</keyword>
<dbReference type="Proteomes" id="UP000229753">
    <property type="component" value="Unassembled WGS sequence"/>
</dbReference>
<comment type="catalytic activity">
    <reaction evidence="8">
        <text>DNA(n) + a 2'-deoxyribonucleoside 5'-triphosphate = DNA(n+1) + diphosphate</text>
        <dbReference type="Rhea" id="RHEA:22508"/>
        <dbReference type="Rhea" id="RHEA-COMP:17339"/>
        <dbReference type="Rhea" id="RHEA-COMP:17340"/>
        <dbReference type="ChEBI" id="CHEBI:33019"/>
        <dbReference type="ChEBI" id="CHEBI:61560"/>
        <dbReference type="ChEBI" id="CHEBI:173112"/>
        <dbReference type="EC" id="2.7.7.7"/>
    </reaction>
</comment>
<dbReference type="InterPro" id="IPR029460">
    <property type="entry name" value="DNAPol_HHH"/>
</dbReference>
<dbReference type="Gene3D" id="3.20.20.140">
    <property type="entry name" value="Metal-dependent hydrolases"/>
    <property type="match status" value="1"/>
</dbReference>
<dbReference type="InterPro" id="IPR041931">
    <property type="entry name" value="DNA_pol3_alpha_thumb_dom"/>
</dbReference>
<dbReference type="GO" id="GO:0006260">
    <property type="term" value="P:DNA replication"/>
    <property type="evidence" value="ECO:0007669"/>
    <property type="project" value="UniProtKB-KW"/>
</dbReference>
<evidence type="ECO:0000256" key="7">
    <source>
        <dbReference type="ARBA" id="ARBA00022932"/>
    </source>
</evidence>
<dbReference type="NCBIfam" id="NF004226">
    <property type="entry name" value="PRK05673.1"/>
    <property type="match status" value="1"/>
</dbReference>
<proteinExistence type="predicted"/>
<evidence type="ECO:0000313" key="11">
    <source>
        <dbReference type="Proteomes" id="UP000229753"/>
    </source>
</evidence>
<dbReference type="SUPFAM" id="SSF89550">
    <property type="entry name" value="PHP domain-like"/>
    <property type="match status" value="1"/>
</dbReference>
<evidence type="ECO:0000256" key="6">
    <source>
        <dbReference type="ARBA" id="ARBA00022705"/>
    </source>
</evidence>